<proteinExistence type="predicted"/>
<keyword evidence="2" id="KW-1185">Reference proteome</keyword>
<name>A0A3M2RD73_9HYPO</name>
<dbReference type="EMBL" id="NKUJ01000546">
    <property type="protein sequence ID" value="RMJ03263.1"/>
    <property type="molecule type" value="Genomic_DNA"/>
</dbReference>
<dbReference type="AlphaFoldDB" id="A0A3M2RD73"/>
<sequence length="136" mass="15757">MTNRDYFGFKGMIQRRQHAQPFPLTRPIAPFPDSHPHPERVRQHTSLEIQYSPSLNESPGPKVRRQRVATTLSGPHGLEYESKKLNRQIRSFVENPLPKTSCVRQLRDSNNMSGRQGWGGCCPCKLMTRFRKERQA</sequence>
<dbReference type="Proteomes" id="UP000277212">
    <property type="component" value="Unassembled WGS sequence"/>
</dbReference>
<gene>
    <name evidence="1" type="ORF">CDV36_015212</name>
</gene>
<protein>
    <submittedName>
        <fullName evidence="1">Uncharacterized protein</fullName>
    </submittedName>
</protein>
<evidence type="ECO:0000313" key="2">
    <source>
        <dbReference type="Proteomes" id="UP000277212"/>
    </source>
</evidence>
<comment type="caution">
    <text evidence="1">The sequence shown here is derived from an EMBL/GenBank/DDBJ whole genome shotgun (WGS) entry which is preliminary data.</text>
</comment>
<accession>A0A3M2RD73</accession>
<reference evidence="1 2" key="1">
    <citation type="submission" date="2017-06" db="EMBL/GenBank/DDBJ databases">
        <title>Comparative genomic analysis of Ambrosia Fusariam Clade fungi.</title>
        <authorList>
            <person name="Stajich J.E."/>
            <person name="Carrillo J."/>
            <person name="Kijimoto T."/>
            <person name="Eskalen A."/>
            <person name="O'Donnell K."/>
            <person name="Kasson M."/>
        </authorList>
    </citation>
    <scope>NUCLEOTIDE SEQUENCE [LARGE SCALE GENOMIC DNA]</scope>
    <source>
        <strain evidence="1">UCR3666</strain>
    </source>
</reference>
<evidence type="ECO:0000313" key="1">
    <source>
        <dbReference type="EMBL" id="RMJ03263.1"/>
    </source>
</evidence>
<dbReference type="OrthoDB" id="10459011at2759"/>
<organism evidence="1 2">
    <name type="scientific">Fusarium kuroshium</name>
    <dbReference type="NCBI Taxonomy" id="2010991"/>
    <lineage>
        <taxon>Eukaryota</taxon>
        <taxon>Fungi</taxon>
        <taxon>Dikarya</taxon>
        <taxon>Ascomycota</taxon>
        <taxon>Pezizomycotina</taxon>
        <taxon>Sordariomycetes</taxon>
        <taxon>Hypocreomycetidae</taxon>
        <taxon>Hypocreales</taxon>
        <taxon>Nectriaceae</taxon>
        <taxon>Fusarium</taxon>
        <taxon>Fusarium solani species complex</taxon>
    </lineage>
</organism>